<dbReference type="Gramene" id="TraesMAC3D03G01903920.1">
    <property type="protein sequence ID" value="TraesMAC3D03G01903920.1.CDS1"/>
    <property type="gene ID" value="TraesMAC3D03G01903920"/>
</dbReference>
<name>A0A3B6GUI6_WHEAT</name>
<dbReference type="Gramene" id="TraesCLE_scaffold_198442_01G000100.1">
    <property type="protein sequence ID" value="TraesCLE_scaffold_198442_01G000100.1"/>
    <property type="gene ID" value="TraesCLE_scaffold_198442_01G000100"/>
</dbReference>
<keyword evidence="9" id="KW-1185">Reference proteome</keyword>
<dbReference type="Gramene" id="TraesPARA_EIv1.0_1117020.1">
    <property type="protein sequence ID" value="TraesPARA_EIv1.0_1117020.1.CDS1"/>
    <property type="gene ID" value="TraesPARA_EIv1.0_1117020"/>
</dbReference>
<keyword evidence="6" id="KW-0472">Membrane</keyword>
<dbReference type="GO" id="GO:0048367">
    <property type="term" value="P:shoot system development"/>
    <property type="evidence" value="ECO:0007669"/>
    <property type="project" value="UniProtKB-ARBA"/>
</dbReference>
<dbReference type="Gramene" id="TraesJAG3D03G01913650.1">
    <property type="protein sequence ID" value="TraesJAG3D03G01913650.1.CDS1"/>
    <property type="gene ID" value="TraesJAG3D03G01913650"/>
</dbReference>
<comment type="subcellular location">
    <subcellularLocation>
        <location evidence="1">Cell membrane</location>
        <topology evidence="1">Single-pass membrane protein</topology>
    </subcellularLocation>
</comment>
<dbReference type="Gramene" id="TraesARI3D03G01938890.1">
    <property type="protein sequence ID" value="TraesARI3D03G01938890.1.CDS1"/>
    <property type="gene ID" value="TraesARI3D03G01938890"/>
</dbReference>
<dbReference type="Gramene" id="TraesWEE_scaffold_111118_01G000100.1">
    <property type="protein sequence ID" value="TraesWEE_scaffold_111118_01G000100.1"/>
    <property type="gene ID" value="TraesWEE_scaffold_111118_01G000100"/>
</dbReference>
<evidence type="ECO:0000256" key="1">
    <source>
        <dbReference type="ARBA" id="ARBA00004162"/>
    </source>
</evidence>
<evidence type="ECO:0000313" key="9">
    <source>
        <dbReference type="Proteomes" id="UP000019116"/>
    </source>
</evidence>
<dbReference type="SMR" id="A0A3B6GUI6"/>
<dbReference type="Gramene" id="TraesLDM3D03G01903640.1">
    <property type="protein sequence ID" value="TraesLDM3D03G01903640.1.CDS1"/>
    <property type="gene ID" value="TraesLDM3D03G01903640"/>
</dbReference>
<organism evidence="8">
    <name type="scientific">Triticum aestivum</name>
    <name type="common">Wheat</name>
    <dbReference type="NCBI Taxonomy" id="4565"/>
    <lineage>
        <taxon>Eukaryota</taxon>
        <taxon>Viridiplantae</taxon>
        <taxon>Streptophyta</taxon>
        <taxon>Embryophyta</taxon>
        <taxon>Tracheophyta</taxon>
        <taxon>Spermatophyta</taxon>
        <taxon>Magnoliopsida</taxon>
        <taxon>Liliopsida</taxon>
        <taxon>Poales</taxon>
        <taxon>Poaceae</taxon>
        <taxon>BOP clade</taxon>
        <taxon>Pooideae</taxon>
        <taxon>Triticodae</taxon>
        <taxon>Triticeae</taxon>
        <taxon>Triticinae</taxon>
        <taxon>Triticum</taxon>
    </lineage>
</organism>
<evidence type="ECO:0000256" key="2">
    <source>
        <dbReference type="ARBA" id="ARBA00022473"/>
    </source>
</evidence>
<dbReference type="Gramene" id="TraesJUL3D03G01923400.1">
    <property type="protein sequence ID" value="TraesJUL3D03G01923400.1.CDS1"/>
    <property type="gene ID" value="TraesJUL3D03G01923400"/>
</dbReference>
<proteinExistence type="inferred from homology"/>
<dbReference type="GO" id="GO:0005886">
    <property type="term" value="C:plasma membrane"/>
    <property type="evidence" value="ECO:0007669"/>
    <property type="project" value="UniProtKB-SubCell"/>
</dbReference>
<evidence type="ECO:0000256" key="4">
    <source>
        <dbReference type="ARBA" id="ARBA00022692"/>
    </source>
</evidence>
<evidence type="ECO:0000256" key="6">
    <source>
        <dbReference type="ARBA" id="ARBA00023136"/>
    </source>
</evidence>
<evidence type="ECO:0000256" key="5">
    <source>
        <dbReference type="ARBA" id="ARBA00022989"/>
    </source>
</evidence>
<keyword evidence="3" id="KW-1003">Cell membrane</keyword>
<sequence>MDKSRCQGKHRGGLRRMMREHKARLYIIRRCIVMLLCHHD</sequence>
<keyword evidence="4" id="KW-0812">Transmembrane</keyword>
<protein>
    <submittedName>
        <fullName evidence="8">Uncharacterized protein</fullName>
    </submittedName>
</protein>
<dbReference type="Gramene" id="TraesLAC3D03G01846890.1">
    <property type="protein sequence ID" value="TraesLAC3D03G01846890.1.CDS1"/>
    <property type="gene ID" value="TraesLAC3D03G01846890"/>
</dbReference>
<dbReference type="Gramene" id="TraesCS3D03G0604000.1">
    <property type="protein sequence ID" value="TraesCS3D03G0604000.1.CDS1"/>
    <property type="gene ID" value="TraesCS3D03G0604000"/>
</dbReference>
<dbReference type="Proteomes" id="UP000019116">
    <property type="component" value="Chromosome 3D"/>
</dbReference>
<keyword evidence="5" id="KW-1133">Transmembrane helix</keyword>
<dbReference type="Gramene" id="TraesCAD_scaffold_114757_01G000100.1">
    <property type="protein sequence ID" value="TraesCAD_scaffold_114757_01G000100.1"/>
    <property type="gene ID" value="TraesCAD_scaffold_114757_01G000100"/>
</dbReference>
<dbReference type="Gramene" id="TraesSYM3D03G01929090.1">
    <property type="protein sequence ID" value="TraesSYM3D03G01929090.1.CDS1"/>
    <property type="gene ID" value="TraesSYM3D03G01929090"/>
</dbReference>
<dbReference type="InterPro" id="IPR051525">
    <property type="entry name" value="DVL_RTFL_regulatory"/>
</dbReference>
<dbReference type="Gramene" id="TraesNOR3D03G01932080.1">
    <property type="protein sequence ID" value="TraesNOR3D03G01932080.1.CDS1"/>
    <property type="gene ID" value="TraesNOR3D03G01932080"/>
</dbReference>
<dbReference type="GO" id="GO:0008285">
    <property type="term" value="P:negative regulation of cell population proliferation"/>
    <property type="evidence" value="ECO:0007669"/>
    <property type="project" value="InterPro"/>
</dbReference>
<dbReference type="Gramene" id="TraesSTA3D03G01900300.1">
    <property type="protein sequence ID" value="TraesSTA3D03G01900300.1.CDS1"/>
    <property type="gene ID" value="TraesSTA3D03G01900300"/>
</dbReference>
<evidence type="ECO:0000256" key="3">
    <source>
        <dbReference type="ARBA" id="ARBA00022475"/>
    </source>
</evidence>
<reference evidence="8" key="2">
    <citation type="submission" date="2018-10" db="UniProtKB">
        <authorList>
            <consortium name="EnsemblPlants"/>
        </authorList>
    </citation>
    <scope>IDENTIFICATION</scope>
</reference>
<dbReference type="Gramene" id="TraesROB_scaffold_099216_01G000100.1">
    <property type="protein sequence ID" value="TraesROB_scaffold_099216_01G000100.1"/>
    <property type="gene ID" value="TraesROB_scaffold_099216_01G000100"/>
</dbReference>
<dbReference type="OrthoDB" id="1057178at2759"/>
<dbReference type="Pfam" id="PF08137">
    <property type="entry name" value="DVL"/>
    <property type="match status" value="1"/>
</dbReference>
<dbReference type="AlphaFoldDB" id="A0A3B6GUI6"/>
<reference evidence="8" key="1">
    <citation type="submission" date="2018-08" db="EMBL/GenBank/DDBJ databases">
        <authorList>
            <person name="Rossello M."/>
        </authorList>
    </citation>
    <scope>NUCLEOTIDE SEQUENCE [LARGE SCALE GENOMIC DNA]</scope>
    <source>
        <strain evidence="8">cv. Chinese Spring</strain>
    </source>
</reference>
<dbReference type="Gramene" id="TraesCS3D02G259100.1">
    <property type="protein sequence ID" value="TraesCS3D02G259100.1.cds1"/>
    <property type="gene ID" value="TraesCS3D02G259100"/>
</dbReference>
<evidence type="ECO:0000313" key="8">
    <source>
        <dbReference type="EnsemblPlants" id="TraesCS3D02G259100.1.cds1"/>
    </source>
</evidence>
<dbReference type="EnsemblPlants" id="TraesCS3D02G259100.1">
    <property type="protein sequence ID" value="TraesCS3D02G259100.1.cds1"/>
    <property type="gene ID" value="TraesCS3D02G259100"/>
</dbReference>
<keyword evidence="2" id="KW-0217">Developmental protein</keyword>
<dbReference type="InterPro" id="IPR012552">
    <property type="entry name" value="DVL"/>
</dbReference>
<comment type="similarity">
    <text evidence="7">Belongs to the DVL/RTFL small polypeptides family.</text>
</comment>
<dbReference type="PANTHER" id="PTHR33102">
    <property type="entry name" value="DVL19-RELATED-RELATED"/>
    <property type="match status" value="1"/>
</dbReference>
<evidence type="ECO:0000256" key="7">
    <source>
        <dbReference type="ARBA" id="ARBA00024340"/>
    </source>
</evidence>
<accession>A0A3B6GUI6</accession>